<evidence type="ECO:0000256" key="1">
    <source>
        <dbReference type="ARBA" id="ARBA00007257"/>
    </source>
</evidence>
<evidence type="ECO:0000259" key="4">
    <source>
        <dbReference type="Pfam" id="PF17802"/>
    </source>
</evidence>
<dbReference type="GeneID" id="77486943"/>
<dbReference type="PANTHER" id="PTHR36108:SF13">
    <property type="entry name" value="COLOSSIN-B-RELATED"/>
    <property type="match status" value="1"/>
</dbReference>
<dbReference type="SUPFAM" id="SSF49478">
    <property type="entry name" value="Cna protein B-type domain"/>
    <property type="match status" value="2"/>
</dbReference>
<protein>
    <recommendedName>
        <fullName evidence="4">SpaA-like prealbumin fold domain-containing protein</fullName>
    </recommendedName>
</protein>
<dbReference type="RefSeq" id="WP_067484159.1">
    <property type="nucleotide sequence ID" value="NZ_BSWX01000013.1"/>
</dbReference>
<organism evidence="5 6">
    <name type="scientific">Enterococcus thailandicus</name>
    <dbReference type="NCBI Taxonomy" id="417368"/>
    <lineage>
        <taxon>Bacteria</taxon>
        <taxon>Bacillati</taxon>
        <taxon>Bacillota</taxon>
        <taxon>Bacilli</taxon>
        <taxon>Lactobacillales</taxon>
        <taxon>Enterococcaceae</taxon>
        <taxon>Enterococcus</taxon>
    </lineage>
</organism>
<comment type="caution">
    <text evidence="5">The sequence shown here is derived from an EMBL/GenBank/DDBJ whole genome shotgun (WGS) entry which is preliminary data.</text>
</comment>
<sequence>MKRTIYQGVSLMLGAVSLFSPLLLVTATSTTQKINRQTSAQSVVEKQVYGNQAQLDLGDGQKVLSNKAFITMYRKSLKKETYSKELLTVDQSSGKAIPGAVYEAKTENGETQKLTADETGQVSLTKLAKGQYVIRQVKAPLGYELSEETVELVIENQTVIQRIFTNQRKENTILLTKITDENEPLAGVTFTLYQDEKVLRKKLETNQYGQLAVDGLTKGEYYFVETNAPKEYQIDSRKLAFTIGGEAK</sequence>
<keyword evidence="3" id="KW-0732">Signal</keyword>
<evidence type="ECO:0000313" key="6">
    <source>
        <dbReference type="Proteomes" id="UP000078516"/>
    </source>
</evidence>
<feature type="domain" description="SpaA-like prealbumin fold" evidence="4">
    <location>
        <begin position="87"/>
        <end position="163"/>
    </location>
</feature>
<evidence type="ECO:0000256" key="2">
    <source>
        <dbReference type="ARBA" id="ARBA00022525"/>
    </source>
</evidence>
<dbReference type="Pfam" id="PF17802">
    <property type="entry name" value="SpaA"/>
    <property type="match status" value="2"/>
</dbReference>
<dbReference type="Gene3D" id="2.60.40.10">
    <property type="entry name" value="Immunoglobulins"/>
    <property type="match status" value="2"/>
</dbReference>
<name>A0A179EQN9_ENTTH</name>
<keyword evidence="2" id="KW-0964">Secreted</keyword>
<evidence type="ECO:0000256" key="3">
    <source>
        <dbReference type="ARBA" id="ARBA00022729"/>
    </source>
</evidence>
<dbReference type="Proteomes" id="UP000078516">
    <property type="component" value="Unassembled WGS sequence"/>
</dbReference>
<dbReference type="InterPro" id="IPR013783">
    <property type="entry name" value="Ig-like_fold"/>
</dbReference>
<gene>
    <name evidence="5" type="ORF">A6E74_08785</name>
</gene>
<keyword evidence="6" id="KW-1185">Reference proteome</keyword>
<dbReference type="KEGG" id="eth:CK496_04750"/>
<dbReference type="PANTHER" id="PTHR36108">
    <property type="entry name" value="COLOSSIN-B-RELATED"/>
    <property type="match status" value="1"/>
</dbReference>
<evidence type="ECO:0000313" key="5">
    <source>
        <dbReference type="EMBL" id="OAQ55209.1"/>
    </source>
</evidence>
<accession>A0A179EQN9</accession>
<comment type="similarity">
    <text evidence="1">Belongs to the serine-aspartate repeat-containing protein (SDr) family.</text>
</comment>
<feature type="domain" description="SpaA-like prealbumin fold" evidence="4">
    <location>
        <begin position="172"/>
        <end position="244"/>
    </location>
</feature>
<dbReference type="AlphaFoldDB" id="A0A179EQN9"/>
<dbReference type="EMBL" id="LWMN01000014">
    <property type="protein sequence ID" value="OAQ55209.1"/>
    <property type="molecule type" value="Genomic_DNA"/>
</dbReference>
<proteinExistence type="inferred from homology"/>
<dbReference type="InterPro" id="IPR041033">
    <property type="entry name" value="SpaA_PFL_dom_1"/>
</dbReference>
<reference evidence="5 6" key="1">
    <citation type="submission" date="2016-04" db="EMBL/GenBank/DDBJ databases">
        <title>Draft genome of an Enterococcus thailandicus strain isolated from bovine feces.</title>
        <authorList>
            <person name="Beukers A.G."/>
            <person name="Zaheer R."/>
            <person name="Goji N."/>
            <person name="Cook S.R."/>
            <person name="Amoako K."/>
            <person name="Chaves A.V."/>
            <person name="Ward M.P."/>
            <person name="Mcallister T.A."/>
        </authorList>
    </citation>
    <scope>NUCLEOTIDE SEQUENCE [LARGE SCALE GENOMIC DNA]</scope>
    <source>
        <strain evidence="5 6">F0711D 46</strain>
    </source>
</reference>